<dbReference type="GO" id="GO:0022857">
    <property type="term" value="F:transmembrane transporter activity"/>
    <property type="evidence" value="ECO:0007669"/>
    <property type="project" value="InterPro"/>
</dbReference>
<keyword evidence="9" id="KW-1185">Reference proteome</keyword>
<evidence type="ECO:0000256" key="3">
    <source>
        <dbReference type="ARBA" id="ARBA00022692"/>
    </source>
</evidence>
<feature type="transmembrane region" description="Helical" evidence="7">
    <location>
        <begin position="277"/>
        <end position="296"/>
    </location>
</feature>
<feature type="compositionally biased region" description="Basic and acidic residues" evidence="6">
    <location>
        <begin position="442"/>
        <end position="456"/>
    </location>
</feature>
<dbReference type="EMBL" id="CP047156">
    <property type="protein sequence ID" value="QHC01495.1"/>
    <property type="molecule type" value="Genomic_DNA"/>
</dbReference>
<dbReference type="InParanoid" id="A0A7L4YQG4"/>
<name>A0A7L4YQG4_9ACTN</name>
<evidence type="ECO:0000313" key="9">
    <source>
        <dbReference type="Proteomes" id="UP000463857"/>
    </source>
</evidence>
<evidence type="ECO:0000313" key="8">
    <source>
        <dbReference type="EMBL" id="QHC01495.1"/>
    </source>
</evidence>
<feature type="region of interest" description="Disordered" evidence="6">
    <location>
        <begin position="385"/>
        <end position="456"/>
    </location>
</feature>
<dbReference type="Pfam" id="PF02653">
    <property type="entry name" value="BPD_transp_2"/>
    <property type="match status" value="1"/>
</dbReference>
<feature type="transmembrane region" description="Helical" evidence="7">
    <location>
        <begin position="329"/>
        <end position="349"/>
    </location>
</feature>
<proteinExistence type="predicted"/>
<organism evidence="8 9">
    <name type="scientific">Epidermidibacterium keratini</name>
    <dbReference type="NCBI Taxonomy" id="1891644"/>
    <lineage>
        <taxon>Bacteria</taxon>
        <taxon>Bacillati</taxon>
        <taxon>Actinomycetota</taxon>
        <taxon>Actinomycetes</taxon>
        <taxon>Sporichthyales</taxon>
        <taxon>Sporichthyaceae</taxon>
        <taxon>Epidermidibacterium</taxon>
    </lineage>
</organism>
<keyword evidence="2" id="KW-1003">Cell membrane</keyword>
<sequence length="456" mass="47114">MSAPVTAPPDASAESSAALKRQRWRSFWLTLAAPVAAFIFAMIVVAIVVLASGRSIGDVFGSIGSTMEQGRNIVDVLNRTTMYYIAALAVAVGFKMNLFNIGVEGQYRLAALVAAWVGASVNGLPFPLHVIVILLAAMLTGALWAGIAGILKVTRGVSEVISTIMLNAISAAMIGFLLRDGGFSPDPAGRRPSTAPIDESGWFPSLNWLVDPILDALGFRPPPASSNTYGFLLVAIVLGILYAVMLNRTRFGYDLRASGANQSAAQASGVNSKRMTVYAMLISGAIAGLVGMGELLGGRQHAFTENFVTGVGFTGISVALLGRNNPVGMFFASMVWAFLDISTRGFQIIGISNKLAAIMQAVVLIAVVIAYTVVSRRTKAAEARSVAASTPGAVADGAGEPLPTTSSASSSSATPAAEGSSPAQRPDTAAGSDPPGDPDGSDGSRRNDGSSEGDAR</sequence>
<feature type="compositionally biased region" description="Low complexity" evidence="6">
    <location>
        <begin position="403"/>
        <end position="423"/>
    </location>
</feature>
<dbReference type="KEGG" id="eke:EK0264_15160"/>
<evidence type="ECO:0000256" key="7">
    <source>
        <dbReference type="SAM" id="Phobius"/>
    </source>
</evidence>
<protein>
    <submittedName>
        <fullName evidence="8">ABC transporter permease</fullName>
    </submittedName>
</protein>
<dbReference type="CDD" id="cd06580">
    <property type="entry name" value="TM_PBP1_transp_TpRbsC_like"/>
    <property type="match status" value="1"/>
</dbReference>
<comment type="subcellular location">
    <subcellularLocation>
        <location evidence="1">Cell membrane</location>
        <topology evidence="1">Multi-pass membrane protein</topology>
    </subcellularLocation>
</comment>
<keyword evidence="3 7" id="KW-0812">Transmembrane</keyword>
<feature type="transmembrane region" description="Helical" evidence="7">
    <location>
        <begin position="355"/>
        <end position="374"/>
    </location>
</feature>
<dbReference type="RefSeq" id="WP_159546630.1">
    <property type="nucleotide sequence ID" value="NZ_CP047156.1"/>
</dbReference>
<feature type="transmembrane region" description="Helical" evidence="7">
    <location>
        <begin position="27"/>
        <end position="51"/>
    </location>
</feature>
<feature type="transmembrane region" description="Helical" evidence="7">
    <location>
        <begin position="130"/>
        <end position="151"/>
    </location>
</feature>
<feature type="transmembrane region" description="Helical" evidence="7">
    <location>
        <begin position="302"/>
        <end position="322"/>
    </location>
</feature>
<evidence type="ECO:0000256" key="5">
    <source>
        <dbReference type="ARBA" id="ARBA00023136"/>
    </source>
</evidence>
<feature type="transmembrane region" description="Helical" evidence="7">
    <location>
        <begin position="81"/>
        <end position="100"/>
    </location>
</feature>
<evidence type="ECO:0000256" key="2">
    <source>
        <dbReference type="ARBA" id="ARBA00022475"/>
    </source>
</evidence>
<dbReference type="PANTHER" id="PTHR47089">
    <property type="entry name" value="ABC TRANSPORTER, PERMEASE PROTEIN"/>
    <property type="match status" value="1"/>
</dbReference>
<keyword evidence="4 7" id="KW-1133">Transmembrane helix</keyword>
<gene>
    <name evidence="8" type="ORF">EK0264_15160</name>
</gene>
<dbReference type="Proteomes" id="UP000463857">
    <property type="component" value="Chromosome"/>
</dbReference>
<accession>A0A7L4YQG4</accession>
<dbReference type="AlphaFoldDB" id="A0A7L4YQG4"/>
<dbReference type="PANTHER" id="PTHR47089:SF1">
    <property type="entry name" value="GUANOSINE ABC TRANSPORTER PERMEASE PROTEIN NUPP"/>
    <property type="match status" value="1"/>
</dbReference>
<feature type="transmembrane region" description="Helical" evidence="7">
    <location>
        <begin position="160"/>
        <end position="178"/>
    </location>
</feature>
<reference evidence="8 9" key="1">
    <citation type="journal article" date="2018" name="Int. J. Syst. Evol. Microbiol.">
        <title>Epidermidibacterium keratini gen. nov., sp. nov., a member of the family Sporichthyaceae, isolated from keratin epidermis.</title>
        <authorList>
            <person name="Lee D.G."/>
            <person name="Trujillo M.E."/>
            <person name="Kang S."/>
            <person name="Nam J.J."/>
            <person name="Kim Y.J."/>
        </authorList>
    </citation>
    <scope>NUCLEOTIDE SEQUENCE [LARGE SCALE GENOMIC DNA]</scope>
    <source>
        <strain evidence="8 9">EPI-7</strain>
    </source>
</reference>
<evidence type="ECO:0000256" key="4">
    <source>
        <dbReference type="ARBA" id="ARBA00022989"/>
    </source>
</evidence>
<evidence type="ECO:0000256" key="6">
    <source>
        <dbReference type="SAM" id="MobiDB-lite"/>
    </source>
</evidence>
<dbReference type="OrthoDB" id="45037at2"/>
<dbReference type="InterPro" id="IPR001851">
    <property type="entry name" value="ABC_transp_permease"/>
</dbReference>
<dbReference type="GO" id="GO:0005886">
    <property type="term" value="C:plasma membrane"/>
    <property type="evidence" value="ECO:0007669"/>
    <property type="project" value="UniProtKB-SubCell"/>
</dbReference>
<keyword evidence="5 7" id="KW-0472">Membrane</keyword>
<feature type="transmembrane region" description="Helical" evidence="7">
    <location>
        <begin position="228"/>
        <end position="246"/>
    </location>
</feature>
<evidence type="ECO:0000256" key="1">
    <source>
        <dbReference type="ARBA" id="ARBA00004651"/>
    </source>
</evidence>